<sequence length="88" mass="10119">MADLHLEEDERLLLLMHHQAPFPRPLVVRIHELGDAVEEQYAVKLLRCVSTKFINIYSAMVPLKDINEMVMEKVVGSLKAHEELLKGQ</sequence>
<evidence type="ECO:0000313" key="1">
    <source>
        <dbReference type="EMBL" id="KAG8051909.1"/>
    </source>
</evidence>
<protein>
    <submittedName>
        <fullName evidence="1">Uncharacterized protein</fullName>
    </submittedName>
</protein>
<dbReference type="EMBL" id="JAAALK010000288">
    <property type="protein sequence ID" value="KAG8051909.1"/>
    <property type="molecule type" value="Genomic_DNA"/>
</dbReference>
<accession>A0A8J5S9U1</accession>
<dbReference type="AlphaFoldDB" id="A0A8J5S9U1"/>
<organism evidence="1 2">
    <name type="scientific">Zizania palustris</name>
    <name type="common">Northern wild rice</name>
    <dbReference type="NCBI Taxonomy" id="103762"/>
    <lineage>
        <taxon>Eukaryota</taxon>
        <taxon>Viridiplantae</taxon>
        <taxon>Streptophyta</taxon>
        <taxon>Embryophyta</taxon>
        <taxon>Tracheophyta</taxon>
        <taxon>Spermatophyta</taxon>
        <taxon>Magnoliopsida</taxon>
        <taxon>Liliopsida</taxon>
        <taxon>Poales</taxon>
        <taxon>Poaceae</taxon>
        <taxon>BOP clade</taxon>
        <taxon>Oryzoideae</taxon>
        <taxon>Oryzeae</taxon>
        <taxon>Zizaniinae</taxon>
        <taxon>Zizania</taxon>
    </lineage>
</organism>
<name>A0A8J5S9U1_ZIZPA</name>
<keyword evidence="2" id="KW-1185">Reference proteome</keyword>
<comment type="caution">
    <text evidence="1">The sequence shown here is derived from an EMBL/GenBank/DDBJ whole genome shotgun (WGS) entry which is preliminary data.</text>
</comment>
<proteinExistence type="predicted"/>
<dbReference type="OrthoDB" id="1742098at2759"/>
<gene>
    <name evidence="1" type="ORF">GUJ93_ZPchr0001g30564</name>
</gene>
<reference evidence="1" key="2">
    <citation type="submission" date="2021-02" db="EMBL/GenBank/DDBJ databases">
        <authorList>
            <person name="Kimball J.A."/>
            <person name="Haas M.W."/>
            <person name="Macchietto M."/>
            <person name="Kono T."/>
            <person name="Duquette J."/>
            <person name="Shao M."/>
        </authorList>
    </citation>
    <scope>NUCLEOTIDE SEQUENCE</scope>
    <source>
        <tissue evidence="1">Fresh leaf tissue</tissue>
    </source>
</reference>
<dbReference type="Proteomes" id="UP000729402">
    <property type="component" value="Unassembled WGS sequence"/>
</dbReference>
<reference evidence="1" key="1">
    <citation type="journal article" date="2021" name="bioRxiv">
        <title>Whole Genome Assembly and Annotation of Northern Wild Rice, Zizania palustris L., Supports a Whole Genome Duplication in the Zizania Genus.</title>
        <authorList>
            <person name="Haas M."/>
            <person name="Kono T."/>
            <person name="Macchietto M."/>
            <person name="Millas R."/>
            <person name="McGilp L."/>
            <person name="Shao M."/>
            <person name="Duquette J."/>
            <person name="Hirsch C.N."/>
            <person name="Kimball J."/>
        </authorList>
    </citation>
    <scope>NUCLEOTIDE SEQUENCE</scope>
    <source>
        <tissue evidence="1">Fresh leaf tissue</tissue>
    </source>
</reference>
<evidence type="ECO:0000313" key="2">
    <source>
        <dbReference type="Proteomes" id="UP000729402"/>
    </source>
</evidence>